<sequence>MQTILGAGGAIGLELAKALPVYTTDIRLVSRNPQKVNDTDELYSADLTNRDNVFAAIKGSKIVYLVTGFEYDLDVWRATWPVLMRNVIDACTEYKAKLVFFDNVYMYDIDAIGHMTEQSPMKPPSKKGQVRKQLVNMIFKAVDDAHIEAVIARAADFYGPGNKTSVLLETVYKNLQKGKAAQLLAAGDKIHTYTFTPDAAKATALLGNTPDAYNQVWHLPTDPQRLTGKDWVALFAEEMNVKPKSMVVPKWMVKMLGWFMPIMREMYEMLYQNDRDYFFDSTKFEQRFNIKATPYKEGVKQVIQHDR</sequence>
<accession>A0A2W2BG29</accession>
<dbReference type="OrthoDB" id="112777at2"/>
<dbReference type="PANTHER" id="PTHR48079:SF6">
    <property type="entry name" value="NAD(P)-BINDING DOMAIN-CONTAINING PROTEIN-RELATED"/>
    <property type="match status" value="1"/>
</dbReference>
<keyword evidence="3" id="KW-1185">Reference proteome</keyword>
<proteinExistence type="predicted"/>
<protein>
    <submittedName>
        <fullName evidence="2">NAD-dependent dehydratase</fullName>
    </submittedName>
</protein>
<evidence type="ECO:0000259" key="1">
    <source>
        <dbReference type="Pfam" id="PF01370"/>
    </source>
</evidence>
<name>A0A2W2BG29_9BACT</name>
<dbReference type="AlphaFoldDB" id="A0A2W2BG29"/>
<gene>
    <name evidence="2" type="ORF">DN068_13935</name>
</gene>
<dbReference type="InterPro" id="IPR051783">
    <property type="entry name" value="NAD(P)-dependent_oxidoreduct"/>
</dbReference>
<evidence type="ECO:0000313" key="3">
    <source>
        <dbReference type="Proteomes" id="UP000248745"/>
    </source>
</evidence>
<dbReference type="GO" id="GO:0004029">
    <property type="term" value="F:aldehyde dehydrogenase (NAD+) activity"/>
    <property type="evidence" value="ECO:0007669"/>
    <property type="project" value="TreeGrafter"/>
</dbReference>
<comment type="caution">
    <text evidence="2">The sequence shown here is derived from an EMBL/GenBank/DDBJ whole genome shotgun (WGS) entry which is preliminary data.</text>
</comment>
<feature type="domain" description="NAD-dependent epimerase/dehydratase" evidence="1">
    <location>
        <begin position="4"/>
        <end position="212"/>
    </location>
</feature>
<reference evidence="2 3" key="1">
    <citation type="submission" date="2018-06" db="EMBL/GenBank/DDBJ databases">
        <title>Mucibacter soli gen. nov., sp. nov., a new member of the family Chitinophagaceae producing mucin.</title>
        <authorList>
            <person name="Kim M.-K."/>
            <person name="Park S."/>
            <person name="Kim T.-S."/>
            <person name="Joung Y."/>
            <person name="Han J.-H."/>
            <person name="Kim S.B."/>
        </authorList>
    </citation>
    <scope>NUCLEOTIDE SEQUENCE [LARGE SCALE GENOMIC DNA]</scope>
    <source>
        <strain evidence="2 3">R1-15</strain>
    </source>
</reference>
<dbReference type="InterPro" id="IPR001509">
    <property type="entry name" value="Epimerase_deHydtase"/>
</dbReference>
<dbReference type="RefSeq" id="WP_110999541.1">
    <property type="nucleotide sequence ID" value="NZ_QKTW01000018.1"/>
</dbReference>
<dbReference type="InterPro" id="IPR036291">
    <property type="entry name" value="NAD(P)-bd_dom_sf"/>
</dbReference>
<evidence type="ECO:0000313" key="2">
    <source>
        <dbReference type="EMBL" id="PZF72446.1"/>
    </source>
</evidence>
<dbReference type="GO" id="GO:0005737">
    <property type="term" value="C:cytoplasm"/>
    <property type="evidence" value="ECO:0007669"/>
    <property type="project" value="TreeGrafter"/>
</dbReference>
<dbReference type="SUPFAM" id="SSF51735">
    <property type="entry name" value="NAD(P)-binding Rossmann-fold domains"/>
    <property type="match status" value="1"/>
</dbReference>
<organism evidence="2 3">
    <name type="scientific">Taibaiella soli</name>
    <dbReference type="NCBI Taxonomy" id="1649169"/>
    <lineage>
        <taxon>Bacteria</taxon>
        <taxon>Pseudomonadati</taxon>
        <taxon>Bacteroidota</taxon>
        <taxon>Chitinophagia</taxon>
        <taxon>Chitinophagales</taxon>
        <taxon>Chitinophagaceae</taxon>
        <taxon>Taibaiella</taxon>
    </lineage>
</organism>
<dbReference type="Pfam" id="PF01370">
    <property type="entry name" value="Epimerase"/>
    <property type="match status" value="1"/>
</dbReference>
<dbReference type="Gene3D" id="3.40.50.720">
    <property type="entry name" value="NAD(P)-binding Rossmann-like Domain"/>
    <property type="match status" value="1"/>
</dbReference>
<dbReference type="PANTHER" id="PTHR48079">
    <property type="entry name" value="PROTEIN YEEZ"/>
    <property type="match status" value="1"/>
</dbReference>
<dbReference type="Proteomes" id="UP000248745">
    <property type="component" value="Unassembled WGS sequence"/>
</dbReference>
<dbReference type="EMBL" id="QKTW01000018">
    <property type="protein sequence ID" value="PZF72446.1"/>
    <property type="molecule type" value="Genomic_DNA"/>
</dbReference>